<evidence type="ECO:0000313" key="12">
    <source>
        <dbReference type="EnsemblMetazoa" id="HelroP81718"/>
    </source>
</evidence>
<dbReference type="InterPro" id="IPR047219">
    <property type="entry name" value="KMT2A_2B_SET"/>
</dbReference>
<evidence type="ECO:0000256" key="5">
    <source>
        <dbReference type="ARBA" id="ARBA00023117"/>
    </source>
</evidence>
<evidence type="ECO:0000256" key="7">
    <source>
        <dbReference type="ARBA" id="ARBA00023163"/>
    </source>
</evidence>
<feature type="region of interest" description="Disordered" evidence="8">
    <location>
        <begin position="1"/>
        <end position="29"/>
    </location>
</feature>
<protein>
    <recommendedName>
        <fullName evidence="14">Histone-lysine N-methyltransferase</fullName>
    </recommendedName>
</protein>
<dbReference type="AlphaFoldDB" id="T1G4H8"/>
<evidence type="ECO:0000313" key="11">
    <source>
        <dbReference type="EMBL" id="ESO01296.1"/>
    </source>
</evidence>
<reference evidence="11 13" key="2">
    <citation type="journal article" date="2013" name="Nature">
        <title>Insights into bilaterian evolution from three spiralian genomes.</title>
        <authorList>
            <person name="Simakov O."/>
            <person name="Marletaz F."/>
            <person name="Cho S.J."/>
            <person name="Edsinger-Gonzales E."/>
            <person name="Havlak P."/>
            <person name="Hellsten U."/>
            <person name="Kuo D.H."/>
            <person name="Larsson T."/>
            <person name="Lv J."/>
            <person name="Arendt D."/>
            <person name="Savage R."/>
            <person name="Osoegawa K."/>
            <person name="de Jong P."/>
            <person name="Grimwood J."/>
            <person name="Chapman J.A."/>
            <person name="Shapiro H."/>
            <person name="Aerts A."/>
            <person name="Otillar R.P."/>
            <person name="Terry A.Y."/>
            <person name="Boore J.L."/>
            <person name="Grigoriev I.V."/>
            <person name="Lindberg D.R."/>
            <person name="Seaver E.C."/>
            <person name="Weisblat D.A."/>
            <person name="Putnam N.H."/>
            <person name="Rokhsar D.S."/>
        </authorList>
    </citation>
    <scope>NUCLEOTIDE SEQUENCE</scope>
</reference>
<dbReference type="SUPFAM" id="SSF82199">
    <property type="entry name" value="SET domain"/>
    <property type="match status" value="1"/>
</dbReference>
<organism evidence="12 13">
    <name type="scientific">Helobdella robusta</name>
    <name type="common">Californian leech</name>
    <dbReference type="NCBI Taxonomy" id="6412"/>
    <lineage>
        <taxon>Eukaryota</taxon>
        <taxon>Metazoa</taxon>
        <taxon>Spiralia</taxon>
        <taxon>Lophotrochozoa</taxon>
        <taxon>Annelida</taxon>
        <taxon>Clitellata</taxon>
        <taxon>Hirudinea</taxon>
        <taxon>Rhynchobdellida</taxon>
        <taxon>Glossiphoniidae</taxon>
        <taxon>Helobdella</taxon>
    </lineage>
</organism>
<keyword evidence="7" id="KW-0804">Transcription</keyword>
<evidence type="ECO:0000256" key="2">
    <source>
        <dbReference type="ARBA" id="ARBA00022679"/>
    </source>
</evidence>
<dbReference type="Gene3D" id="2.170.270.10">
    <property type="entry name" value="SET domain"/>
    <property type="match status" value="1"/>
</dbReference>
<evidence type="ECO:0000256" key="6">
    <source>
        <dbReference type="ARBA" id="ARBA00023125"/>
    </source>
</evidence>
<dbReference type="CTD" id="20215976"/>
<dbReference type="Pfam" id="PF00856">
    <property type="entry name" value="SET"/>
    <property type="match status" value="1"/>
</dbReference>
<reference evidence="13" key="1">
    <citation type="submission" date="2012-12" db="EMBL/GenBank/DDBJ databases">
        <authorList>
            <person name="Hellsten U."/>
            <person name="Grimwood J."/>
            <person name="Chapman J.A."/>
            <person name="Shapiro H."/>
            <person name="Aerts A."/>
            <person name="Otillar R.P."/>
            <person name="Terry A.Y."/>
            <person name="Boore J.L."/>
            <person name="Simakov O."/>
            <person name="Marletaz F."/>
            <person name="Cho S.-J."/>
            <person name="Edsinger-Gonzales E."/>
            <person name="Havlak P."/>
            <person name="Kuo D.-H."/>
            <person name="Larsson T."/>
            <person name="Lv J."/>
            <person name="Arendt D."/>
            <person name="Savage R."/>
            <person name="Osoegawa K."/>
            <person name="de Jong P."/>
            <person name="Lindberg D.R."/>
            <person name="Seaver E.C."/>
            <person name="Weisblat D.A."/>
            <person name="Putnam N.H."/>
            <person name="Grigoriev I.V."/>
            <person name="Rokhsar D.S."/>
        </authorList>
    </citation>
    <scope>NUCLEOTIDE SEQUENCE</scope>
</reference>
<keyword evidence="2" id="KW-0808">Transferase</keyword>
<dbReference type="InParanoid" id="T1G4H8"/>
<dbReference type="InterPro" id="IPR046341">
    <property type="entry name" value="SET_dom_sf"/>
</dbReference>
<dbReference type="InterPro" id="IPR001214">
    <property type="entry name" value="SET_dom"/>
</dbReference>
<evidence type="ECO:0000313" key="13">
    <source>
        <dbReference type="Proteomes" id="UP000015101"/>
    </source>
</evidence>
<dbReference type="GO" id="GO:0003677">
    <property type="term" value="F:DNA binding"/>
    <property type="evidence" value="ECO:0007669"/>
    <property type="project" value="UniProtKB-KW"/>
</dbReference>
<keyword evidence="5" id="KW-0103">Bromodomain</keyword>
<dbReference type="HOGENOM" id="CLU_020840_0_1_1"/>
<feature type="domain" description="SET" evidence="9">
    <location>
        <begin position="208"/>
        <end position="324"/>
    </location>
</feature>
<dbReference type="eggNOG" id="KOG1084">
    <property type="taxonomic scope" value="Eukaryota"/>
</dbReference>
<dbReference type="InterPro" id="IPR003616">
    <property type="entry name" value="Post-SET_dom"/>
</dbReference>
<dbReference type="EMBL" id="AMQM01005052">
    <property type="status" value="NOT_ANNOTATED_CDS"/>
    <property type="molecule type" value="Genomic_DNA"/>
</dbReference>
<name>T1G4H8_HELRO</name>
<keyword evidence="1" id="KW-0489">Methyltransferase</keyword>
<feature type="domain" description="Post-SET" evidence="10">
    <location>
        <begin position="330"/>
        <end position="346"/>
    </location>
</feature>
<keyword evidence="4" id="KW-0805">Transcription regulation</keyword>
<evidence type="ECO:0000256" key="4">
    <source>
        <dbReference type="ARBA" id="ARBA00023015"/>
    </source>
</evidence>
<evidence type="ECO:0000259" key="10">
    <source>
        <dbReference type="PROSITE" id="PS50868"/>
    </source>
</evidence>
<dbReference type="KEGG" id="hro:HELRODRAFT_81718"/>
<dbReference type="PROSITE" id="PS50868">
    <property type="entry name" value="POST_SET"/>
    <property type="match status" value="1"/>
</dbReference>
<dbReference type="SMART" id="SM00542">
    <property type="entry name" value="FYRC"/>
    <property type="match status" value="1"/>
</dbReference>
<evidence type="ECO:0000256" key="8">
    <source>
        <dbReference type="SAM" id="MobiDB-lite"/>
    </source>
</evidence>
<keyword evidence="6" id="KW-0238">DNA-binding</keyword>
<dbReference type="RefSeq" id="XP_009020532.1">
    <property type="nucleotide sequence ID" value="XM_009022284.1"/>
</dbReference>
<dbReference type="SMART" id="SM00317">
    <property type="entry name" value="SET"/>
    <property type="match status" value="1"/>
</dbReference>
<dbReference type="SMART" id="SM00508">
    <property type="entry name" value="PostSET"/>
    <property type="match status" value="1"/>
</dbReference>
<keyword evidence="13" id="KW-1185">Reference proteome</keyword>
<dbReference type="PANTHER" id="PTHR45838">
    <property type="entry name" value="HISTONE-LYSINE-N-METHYLTRANSFERASE 2 KMT2 FAMILY MEMBER"/>
    <property type="match status" value="1"/>
</dbReference>
<dbReference type="STRING" id="6412.T1G4H8"/>
<dbReference type="GO" id="GO:0032259">
    <property type="term" value="P:methylation"/>
    <property type="evidence" value="ECO:0007669"/>
    <property type="project" value="UniProtKB-KW"/>
</dbReference>
<dbReference type="EMBL" id="KB096785">
    <property type="protein sequence ID" value="ESO01296.1"/>
    <property type="molecule type" value="Genomic_DNA"/>
</dbReference>
<evidence type="ECO:0008006" key="14">
    <source>
        <dbReference type="Google" id="ProtNLM"/>
    </source>
</evidence>
<accession>T1G4H8</accession>
<gene>
    <name evidence="12" type="primary">20215976</name>
    <name evidence="11" type="ORF">HELRODRAFT_81718</name>
</gene>
<evidence type="ECO:0000259" key="9">
    <source>
        <dbReference type="PROSITE" id="PS50280"/>
    </source>
</evidence>
<dbReference type="PROSITE" id="PS51543">
    <property type="entry name" value="FYRC"/>
    <property type="match status" value="1"/>
</dbReference>
<evidence type="ECO:0000256" key="1">
    <source>
        <dbReference type="ARBA" id="ARBA00022603"/>
    </source>
</evidence>
<dbReference type="GeneID" id="20215976"/>
<reference evidence="12" key="3">
    <citation type="submission" date="2015-06" db="UniProtKB">
        <authorList>
            <consortium name="EnsemblMetazoa"/>
        </authorList>
    </citation>
    <scope>IDENTIFICATION</scope>
</reference>
<dbReference type="OrthoDB" id="308383at2759"/>
<dbReference type="FunFam" id="2.170.270.10:FF:000004">
    <property type="entry name" value="Histone-lysine N-methyltransferase"/>
    <property type="match status" value="1"/>
</dbReference>
<dbReference type="PROSITE" id="PS50280">
    <property type="entry name" value="SET"/>
    <property type="match status" value="1"/>
</dbReference>
<evidence type="ECO:0000256" key="3">
    <source>
        <dbReference type="ARBA" id="ARBA00022691"/>
    </source>
</evidence>
<dbReference type="EnsemblMetazoa" id="HelroT81718">
    <property type="protein sequence ID" value="HelroP81718"/>
    <property type="gene ID" value="HelroG81718"/>
</dbReference>
<dbReference type="PANTHER" id="PTHR45838:SF4">
    <property type="entry name" value="HISTONE-LYSINE N-METHYLTRANSFERASE TRITHORAX"/>
    <property type="match status" value="1"/>
</dbReference>
<dbReference type="GO" id="GO:0042800">
    <property type="term" value="F:histone H3K4 methyltransferase activity"/>
    <property type="evidence" value="ECO:0007669"/>
    <property type="project" value="UniProtKB-ARBA"/>
</dbReference>
<sequence>MPSVADKDDDENIIKDNCNDDDDDDDKKKKGLKAKLSARYVPHIMFEITSDDGFRILSDSLNRAWKAVTDKVKEVRSMAGLKPVSYAGLTGLYMSGLDQPTFTYLLEQMPECRNLKNYQFRHHKDRWRADEEELIENKHGCARCEPFTRTKHKNDMFSFLLSTYRIPPAYDPVLSKSDENLTANIAQRRSLELPMAMRFRQLKSLTREIVGVYRSSIHGRGLFCKKDIDAGEMIIEYSGEVIRAGLTDKREKMYEGRGIGCYMFRKDLDHVIDSTVMGNASRFINHSCEPNCYSKVIHVDNRKHIVIFAQRDIKRGEELTYDYKFPIEEVKIPCLCGSRKCRKYLN</sequence>
<dbReference type="InterPro" id="IPR003889">
    <property type="entry name" value="FYrich_C"/>
</dbReference>
<dbReference type="Proteomes" id="UP000015101">
    <property type="component" value="Unassembled WGS sequence"/>
</dbReference>
<dbReference type="OMA" id="HIMFEIT"/>
<dbReference type="GO" id="GO:0005634">
    <property type="term" value="C:nucleus"/>
    <property type="evidence" value="ECO:0007669"/>
    <property type="project" value="InterPro"/>
</dbReference>
<dbReference type="CDD" id="cd19170">
    <property type="entry name" value="SET_KMT2A_2B"/>
    <property type="match status" value="1"/>
</dbReference>
<keyword evidence="3" id="KW-0949">S-adenosyl-L-methionine</keyword>
<proteinExistence type="predicted"/>
<dbReference type="Pfam" id="PF05965">
    <property type="entry name" value="FYRC"/>
    <property type="match status" value="1"/>
</dbReference>